<dbReference type="EC" id="1.4.3.-" evidence="3"/>
<dbReference type="InterPro" id="IPR001613">
    <property type="entry name" value="Flavin_amine_oxidase"/>
</dbReference>
<dbReference type="PANTHER" id="PTHR10742:SF313">
    <property type="entry name" value="AMINE OXIDASE"/>
    <property type="match status" value="1"/>
</dbReference>
<keyword evidence="3" id="KW-0274">FAD</keyword>
<dbReference type="Gene3D" id="3.50.50.60">
    <property type="entry name" value="FAD/NAD(P)-binding domain"/>
    <property type="match status" value="1"/>
</dbReference>
<dbReference type="PANTHER" id="PTHR10742">
    <property type="entry name" value="FLAVIN MONOAMINE OXIDASE"/>
    <property type="match status" value="1"/>
</dbReference>
<dbReference type="Pfam" id="PF01593">
    <property type="entry name" value="Amino_oxidase"/>
    <property type="match status" value="1"/>
</dbReference>
<gene>
    <name evidence="5" type="ORF">KUTeg_013733</name>
</gene>
<dbReference type="SUPFAM" id="SSF54373">
    <property type="entry name" value="FAD-linked reductases, C-terminal domain"/>
    <property type="match status" value="1"/>
</dbReference>
<evidence type="ECO:0000256" key="1">
    <source>
        <dbReference type="ARBA" id="ARBA00001974"/>
    </source>
</evidence>
<dbReference type="InterPro" id="IPR036188">
    <property type="entry name" value="FAD/NAD-bd_sf"/>
</dbReference>
<dbReference type="PRINTS" id="PR00757">
    <property type="entry name" value="AMINEOXDASEF"/>
</dbReference>
<keyword evidence="6" id="KW-1185">Reference proteome</keyword>
<evidence type="ECO:0000256" key="3">
    <source>
        <dbReference type="RuleBase" id="RU362067"/>
    </source>
</evidence>
<comment type="cofactor">
    <cofactor evidence="1 3">
        <name>FAD</name>
        <dbReference type="ChEBI" id="CHEBI:57692"/>
    </cofactor>
</comment>
<evidence type="ECO:0000313" key="6">
    <source>
        <dbReference type="Proteomes" id="UP001217089"/>
    </source>
</evidence>
<dbReference type="EMBL" id="JARBDR010000657">
    <property type="protein sequence ID" value="KAJ8308859.1"/>
    <property type="molecule type" value="Genomic_DNA"/>
</dbReference>
<evidence type="ECO:0000313" key="5">
    <source>
        <dbReference type="EMBL" id="KAJ8308859.1"/>
    </source>
</evidence>
<dbReference type="InterPro" id="IPR002937">
    <property type="entry name" value="Amino_oxidase"/>
</dbReference>
<proteinExistence type="inferred from homology"/>
<dbReference type="SUPFAM" id="SSF51905">
    <property type="entry name" value="FAD/NAD(P)-binding domain"/>
    <property type="match status" value="1"/>
</dbReference>
<dbReference type="Gene3D" id="3.90.660.10">
    <property type="match status" value="1"/>
</dbReference>
<organism evidence="5 6">
    <name type="scientific">Tegillarca granosa</name>
    <name type="common">Malaysian cockle</name>
    <name type="synonym">Anadara granosa</name>
    <dbReference type="NCBI Taxonomy" id="220873"/>
    <lineage>
        <taxon>Eukaryota</taxon>
        <taxon>Metazoa</taxon>
        <taxon>Spiralia</taxon>
        <taxon>Lophotrochozoa</taxon>
        <taxon>Mollusca</taxon>
        <taxon>Bivalvia</taxon>
        <taxon>Autobranchia</taxon>
        <taxon>Pteriomorphia</taxon>
        <taxon>Arcoida</taxon>
        <taxon>Arcoidea</taxon>
        <taxon>Arcidae</taxon>
        <taxon>Tegillarca</taxon>
    </lineage>
</organism>
<reference evidence="5 6" key="1">
    <citation type="submission" date="2022-12" db="EMBL/GenBank/DDBJ databases">
        <title>Chromosome-level genome of Tegillarca granosa.</title>
        <authorList>
            <person name="Kim J."/>
        </authorList>
    </citation>
    <scope>NUCLEOTIDE SEQUENCE [LARGE SCALE GENOMIC DNA]</scope>
    <source>
        <strain evidence="5">Teg-2019</strain>
        <tissue evidence="5">Adductor muscle</tissue>
    </source>
</reference>
<sequence length="646" mass="73823">MNAFCTRFFDASIRIHLNYAFFFELTSKFDPGYHESDSSMHTSQTLMWKLVVEVILMLTLTNKMTFQKTLTKKDSPKILILGAGMAGISAAKRLDELGHTNFQIIEGSNRVGGRIKEVKIGNFTSELGAQWIHSLGSNPIYKLATDFGLLTLKQDYDDFIVYNSIGHDVTNLAGRVQKKFEKTETVLDKILSKILMYNKPDTSVKAGLIMAGWHPKTPLENFIEFFNVGVSDALPAEYISLKFSNQNTYLTHGNEEDILVKDSRGYSHLVRSLLNTFLKEREDRLILNKVVTEISYTNNSVMVRTHDNHTFTADYAIVTFSLGVLQQRIVKFTPPLPFWKRESISQLKMAVFYHVHLQFPEVFWDNRVYFLYSGTRKGYFSIWQNIEKVHPGSKALYATIIDEEAKRLDYLADDQIKAEALAVMNKMYPNKTIPNPTNFFMEKWHSNPLFKGSYTAWPTGFSNDTFKGLCAPVGRLYFAGEAYEFKHIGYVHGAYYSGRRKAEDIVTCDNNIQKCEKYVPLYLTKGCKYKIADNYDMNAKIDDGSCLFSSALTLSGTNQINYIVPFVSYILKIAVIITVGIPLTLIPKIGSSHYGSVNQKHGLELVDKEKSYTIKRTIIYYGELKQKKKDSRRQIKRQSVEEKASF</sequence>
<comment type="similarity">
    <text evidence="3">Belongs to the flavin monoamine oxidase family.</text>
</comment>
<keyword evidence="2 3" id="KW-0560">Oxidoreductase</keyword>
<dbReference type="Proteomes" id="UP001217089">
    <property type="component" value="Unassembled WGS sequence"/>
</dbReference>
<evidence type="ECO:0000256" key="2">
    <source>
        <dbReference type="ARBA" id="ARBA00023002"/>
    </source>
</evidence>
<accession>A0ABQ9EUJ8</accession>
<evidence type="ECO:0000259" key="4">
    <source>
        <dbReference type="Pfam" id="PF01593"/>
    </source>
</evidence>
<dbReference type="InterPro" id="IPR050281">
    <property type="entry name" value="Flavin_monoamine_oxidase"/>
</dbReference>
<protein>
    <recommendedName>
        <fullName evidence="3">Amine oxidase</fullName>
        <ecNumber evidence="3">1.4.3.-</ecNumber>
    </recommendedName>
</protein>
<feature type="domain" description="Amine oxidase" evidence="4">
    <location>
        <begin position="85"/>
        <end position="505"/>
    </location>
</feature>
<keyword evidence="3" id="KW-0285">Flavoprotein</keyword>
<comment type="caution">
    <text evidence="5">The sequence shown here is derived from an EMBL/GenBank/DDBJ whole genome shotgun (WGS) entry which is preliminary data.</text>
</comment>
<name>A0ABQ9EUJ8_TEGGR</name>